<organism evidence="4 5">
    <name type="scientific">Falsiroseomonas oleicola</name>
    <dbReference type="NCBI Taxonomy" id="2801474"/>
    <lineage>
        <taxon>Bacteria</taxon>
        <taxon>Pseudomonadati</taxon>
        <taxon>Pseudomonadota</taxon>
        <taxon>Alphaproteobacteria</taxon>
        <taxon>Acetobacterales</taxon>
        <taxon>Roseomonadaceae</taxon>
        <taxon>Falsiroseomonas</taxon>
    </lineage>
</organism>
<feature type="transmembrane region" description="Helical" evidence="1">
    <location>
        <begin position="208"/>
        <end position="233"/>
    </location>
</feature>
<reference evidence="4 5" key="1">
    <citation type="submission" date="2021-01" db="EMBL/GenBank/DDBJ databases">
        <title>Roseomonas sp. nov, a bacterium isolated from an oil production mixture in Yumen Oilfield.</title>
        <authorList>
            <person name="Wu D."/>
        </authorList>
    </citation>
    <scope>NUCLEOTIDE SEQUENCE [LARGE SCALE GENOMIC DNA]</scope>
    <source>
        <strain evidence="4 5">ROY-5-3</strain>
    </source>
</reference>
<accession>A0ABS6H3J1</accession>
<dbReference type="InterPro" id="IPR046278">
    <property type="entry name" value="DUF6311"/>
</dbReference>
<gene>
    <name evidence="4" type="ORF">JJQ90_05930</name>
</gene>
<feature type="transmembrane region" description="Helical" evidence="1">
    <location>
        <begin position="183"/>
        <end position="202"/>
    </location>
</feature>
<feature type="transmembrane region" description="Helical" evidence="1">
    <location>
        <begin position="35"/>
        <end position="57"/>
    </location>
</feature>
<keyword evidence="1" id="KW-0812">Transmembrane</keyword>
<evidence type="ECO:0000313" key="4">
    <source>
        <dbReference type="EMBL" id="MBU8543234.1"/>
    </source>
</evidence>
<proteinExistence type="predicted"/>
<keyword evidence="5" id="KW-1185">Reference proteome</keyword>
<evidence type="ECO:0000259" key="2">
    <source>
        <dbReference type="Pfam" id="PF19830"/>
    </source>
</evidence>
<feature type="transmembrane region" description="Helical" evidence="1">
    <location>
        <begin position="393"/>
        <end position="411"/>
    </location>
</feature>
<keyword evidence="1" id="KW-1133">Transmembrane helix</keyword>
<feature type="domain" description="DUF6311" evidence="3">
    <location>
        <begin position="460"/>
        <end position="565"/>
    </location>
</feature>
<comment type="caution">
    <text evidence="4">The sequence shown here is derived from an EMBL/GenBank/DDBJ whole genome shotgun (WGS) entry which is preliminary data.</text>
</comment>
<evidence type="ECO:0008006" key="6">
    <source>
        <dbReference type="Google" id="ProtNLM"/>
    </source>
</evidence>
<feature type="transmembrane region" description="Helical" evidence="1">
    <location>
        <begin position="132"/>
        <end position="153"/>
    </location>
</feature>
<evidence type="ECO:0000313" key="5">
    <source>
        <dbReference type="Proteomes" id="UP000689967"/>
    </source>
</evidence>
<dbReference type="Pfam" id="PF19830">
    <property type="entry name" value="DUF6311"/>
    <property type="match status" value="1"/>
</dbReference>
<protein>
    <recommendedName>
        <fullName evidence="6">DUF2029 domain-containing protein</fullName>
    </recommendedName>
</protein>
<feature type="domain" description="DUF6311" evidence="2">
    <location>
        <begin position="42"/>
        <end position="435"/>
    </location>
</feature>
<name>A0ABS6H3J1_9PROT</name>
<keyword evidence="1" id="KW-0472">Membrane</keyword>
<feature type="transmembrane region" description="Helical" evidence="1">
    <location>
        <begin position="316"/>
        <end position="334"/>
    </location>
</feature>
<dbReference type="InterPro" id="IPR058671">
    <property type="entry name" value="DUF6311_C"/>
</dbReference>
<dbReference type="RefSeq" id="WP_216873517.1">
    <property type="nucleotide sequence ID" value="NZ_JAERQM010000001.1"/>
</dbReference>
<feature type="transmembrane region" description="Helical" evidence="1">
    <location>
        <begin position="253"/>
        <end position="272"/>
    </location>
</feature>
<evidence type="ECO:0000259" key="3">
    <source>
        <dbReference type="Pfam" id="PF25853"/>
    </source>
</evidence>
<sequence length="571" mass="61839">MIQAESVASATPVPAAPLAAAQAARPAQSALLRRAMLLLAVLGGGLAAIATLGPRILDINDLGWLLHGTLGPDPVAYLMAWTYFAPAPWSWPPGLNPDYGLELSSAIFYVDVVPLMAFLAKALRPLVEIPQYWGPWMVLSAALQGAFAWRLLSLEVEDAPSRALAALLFVWQPLLLNRMGGHFALVSQWAMLWALWLCLRPVPRRQALQWAGCLGVVAMLNPYVMAMCGGLWVADWFGRARAGLAWQSLGAQLLMVPAAMGGALWLAGYFTLAGDVVPMGVHYGHSQLDLTAPFDATEWGRLLPALPGLRHWEAGGSYLGAGILVLLALALALAPRGALRGAIRRYPMLVLMLLGMLGFAMSNHLAIAGHVVLQFDLPGPLERVADMLRASERFFWPLAYTALFCGVVVLVRRLPVVRARLLLGALLLVQVVDIQAGMGRFRALVAAAPAVAAERLPDPFWEEAGRRYQRLRAVPAANFGPSWEPLARFAAPRGILTDAAYHSRVDPAALRRLQRRGRAALVAGRWEPGTLYVLRDAETLALVAARANPQRDLLAVKDGLQVFAPGWFVGR</sequence>
<dbReference type="Proteomes" id="UP000689967">
    <property type="component" value="Unassembled WGS sequence"/>
</dbReference>
<dbReference type="Pfam" id="PF25853">
    <property type="entry name" value="DUF6311_C"/>
    <property type="match status" value="1"/>
</dbReference>
<dbReference type="EMBL" id="JAERQM010000001">
    <property type="protein sequence ID" value="MBU8543234.1"/>
    <property type="molecule type" value="Genomic_DNA"/>
</dbReference>
<evidence type="ECO:0000256" key="1">
    <source>
        <dbReference type="SAM" id="Phobius"/>
    </source>
</evidence>
<feature type="transmembrane region" description="Helical" evidence="1">
    <location>
        <begin position="346"/>
        <end position="373"/>
    </location>
</feature>